<proteinExistence type="predicted"/>
<accession>B8I0D7</accession>
<name>B8I0D7_RUMCH</name>
<dbReference type="AlphaFoldDB" id="B8I0D7"/>
<dbReference type="Proteomes" id="UP000001349">
    <property type="component" value="Chromosome"/>
</dbReference>
<dbReference type="HOGENOM" id="CLU_2057298_0_0_9"/>
<sequence>MRLEELKNVRNFKITDIEHFKSVVIEAIERTCHWKEFDEWLHEEYENCSNESNQYRAKIIVINESYRRDTTKCFKVDSKNISSVTIYSIFYTDTCGGGFVISDINLFYDEIKSFEKLLK</sequence>
<gene>
    <name evidence="1" type="ordered locus">Ccel_3172</name>
</gene>
<dbReference type="STRING" id="394503.Ccel_3172"/>
<reference evidence="1 2" key="1">
    <citation type="submission" date="2009-01" db="EMBL/GenBank/DDBJ databases">
        <title>Complete sequence of Clostridium cellulolyticum H10.</title>
        <authorList>
            <consortium name="US DOE Joint Genome Institute"/>
            <person name="Lucas S."/>
            <person name="Copeland A."/>
            <person name="Lapidus A."/>
            <person name="Glavina del Rio T."/>
            <person name="Dalin E."/>
            <person name="Tice H."/>
            <person name="Bruce D."/>
            <person name="Goodwin L."/>
            <person name="Pitluck S."/>
            <person name="Chertkov O."/>
            <person name="Saunders E."/>
            <person name="Brettin T."/>
            <person name="Detter J.C."/>
            <person name="Han C."/>
            <person name="Larimer F."/>
            <person name="Land M."/>
            <person name="Hauser L."/>
            <person name="Kyrpides N."/>
            <person name="Ivanova N."/>
            <person name="Zhou J."/>
            <person name="Richardson P."/>
        </authorList>
    </citation>
    <scope>NUCLEOTIDE SEQUENCE [LARGE SCALE GENOMIC DNA]</scope>
    <source>
        <strain evidence="2">ATCC 35319 / DSM 5812 / JCM 6584 / H10</strain>
    </source>
</reference>
<organism evidence="1 2">
    <name type="scientific">Ruminiclostridium cellulolyticum (strain ATCC 35319 / DSM 5812 / JCM 6584 / H10)</name>
    <name type="common">Clostridium cellulolyticum</name>
    <dbReference type="NCBI Taxonomy" id="394503"/>
    <lineage>
        <taxon>Bacteria</taxon>
        <taxon>Bacillati</taxon>
        <taxon>Bacillota</taxon>
        <taxon>Clostridia</taxon>
        <taxon>Eubacteriales</taxon>
        <taxon>Oscillospiraceae</taxon>
        <taxon>Ruminiclostridium</taxon>
    </lineage>
</organism>
<keyword evidence="2" id="KW-1185">Reference proteome</keyword>
<evidence type="ECO:0000313" key="2">
    <source>
        <dbReference type="Proteomes" id="UP000001349"/>
    </source>
</evidence>
<evidence type="ECO:0000313" key="1">
    <source>
        <dbReference type="EMBL" id="ACL77463.1"/>
    </source>
</evidence>
<dbReference type="RefSeq" id="WP_015926521.1">
    <property type="nucleotide sequence ID" value="NC_011898.1"/>
</dbReference>
<dbReference type="EMBL" id="CP001348">
    <property type="protein sequence ID" value="ACL77463.1"/>
    <property type="molecule type" value="Genomic_DNA"/>
</dbReference>
<dbReference type="KEGG" id="cce:Ccel_3172"/>
<protein>
    <submittedName>
        <fullName evidence="1">Uncharacterized protein</fullName>
    </submittedName>
</protein>